<dbReference type="AlphaFoldDB" id="A0A2W1DIB6"/>
<gene>
    <name evidence="1" type="ORF">Ptr86124_000296</name>
</gene>
<dbReference type="EMBL" id="NRDI02000001">
    <property type="protein sequence ID" value="KAI1519928.1"/>
    <property type="molecule type" value="Genomic_DNA"/>
</dbReference>
<sequence length="108" mass="12665">MASNKVGYKKFAHWNMFPFMTTPRTNSYLRQTQSPFFRLPREIRDAIYDYYSQGREEYVYNKDTNKLHYRDAAAQHEGLGLMITCRIAADEILKGLYMMSSPGDQIHG</sequence>
<name>A0A2W1DIB6_9PLEO</name>
<organism evidence="1 2">
    <name type="scientific">Pyrenophora tritici-repentis</name>
    <dbReference type="NCBI Taxonomy" id="45151"/>
    <lineage>
        <taxon>Eukaryota</taxon>
        <taxon>Fungi</taxon>
        <taxon>Dikarya</taxon>
        <taxon>Ascomycota</taxon>
        <taxon>Pezizomycotina</taxon>
        <taxon>Dothideomycetes</taxon>
        <taxon>Pleosporomycetidae</taxon>
        <taxon>Pleosporales</taxon>
        <taxon>Pleosporineae</taxon>
        <taxon>Pleosporaceae</taxon>
        <taxon>Pyrenophora</taxon>
    </lineage>
</organism>
<reference evidence="2" key="1">
    <citation type="journal article" date="2022" name="Microb. Genom.">
        <title>A global pangenome for the wheat fungal pathogen Pyrenophora tritici-repentis and prediction of effector protein structural homology.</title>
        <authorList>
            <person name="Moolhuijzen P.M."/>
            <person name="See P.T."/>
            <person name="Shi G."/>
            <person name="Powell H.R."/>
            <person name="Cockram J."/>
            <person name="Jorgensen L.N."/>
            <person name="Benslimane H."/>
            <person name="Strelkov S.E."/>
            <person name="Turner J."/>
            <person name="Liu Z."/>
            <person name="Moffat C.S."/>
        </authorList>
    </citation>
    <scope>NUCLEOTIDE SEQUENCE [LARGE SCALE GENOMIC DNA]</scope>
</reference>
<evidence type="ECO:0000313" key="1">
    <source>
        <dbReference type="EMBL" id="KAI1519928.1"/>
    </source>
</evidence>
<dbReference type="Proteomes" id="UP000249757">
    <property type="component" value="Unassembled WGS sequence"/>
</dbReference>
<comment type="caution">
    <text evidence="1">The sequence shown here is derived from an EMBL/GenBank/DDBJ whole genome shotgun (WGS) entry which is preliminary data.</text>
</comment>
<proteinExistence type="predicted"/>
<protein>
    <submittedName>
        <fullName evidence="1">Uncharacterized protein</fullName>
    </submittedName>
</protein>
<keyword evidence="2" id="KW-1185">Reference proteome</keyword>
<dbReference type="OrthoDB" id="3880115at2759"/>
<accession>A0A2W1DIB6</accession>
<evidence type="ECO:0000313" key="2">
    <source>
        <dbReference type="Proteomes" id="UP000249757"/>
    </source>
</evidence>